<organism evidence="2 3">
    <name type="scientific">Lutibacter maritimus</name>
    <dbReference type="NCBI Taxonomy" id="593133"/>
    <lineage>
        <taxon>Bacteria</taxon>
        <taxon>Pseudomonadati</taxon>
        <taxon>Bacteroidota</taxon>
        <taxon>Flavobacteriia</taxon>
        <taxon>Flavobacteriales</taxon>
        <taxon>Flavobacteriaceae</taxon>
        <taxon>Lutibacter</taxon>
    </lineage>
</organism>
<accession>A0A1I6QJY4</accession>
<dbReference type="InterPro" id="IPR005116">
    <property type="entry name" value="Transp-assoc_OB_typ1"/>
</dbReference>
<dbReference type="SUPFAM" id="SSF50331">
    <property type="entry name" value="MOP-like"/>
    <property type="match status" value="2"/>
</dbReference>
<evidence type="ECO:0000259" key="1">
    <source>
        <dbReference type="Pfam" id="PF03459"/>
    </source>
</evidence>
<evidence type="ECO:0000313" key="3">
    <source>
        <dbReference type="Proteomes" id="UP000199312"/>
    </source>
</evidence>
<protein>
    <submittedName>
        <fullName evidence="2">Molybdenum-pterin binding domain-containing protein</fullName>
    </submittedName>
</protein>
<dbReference type="Pfam" id="PF03459">
    <property type="entry name" value="TOBE"/>
    <property type="match status" value="1"/>
</dbReference>
<dbReference type="AlphaFoldDB" id="A0A1I6QJY4"/>
<sequence>MNKLQGSINNIITSESLSLVYILVNNTKITAIVIDTPTTNPLLQIGKAVTVIFKETEVIIGTGTNHTISMQNKFVGPILSIESKDLLSKLIIETTVGKITSIITTNAVKQLKLVVGLKVTAMVKTNEILVTE</sequence>
<dbReference type="RefSeq" id="WP_090225183.1">
    <property type="nucleotide sequence ID" value="NZ_FOZP01000004.1"/>
</dbReference>
<dbReference type="Gene3D" id="2.40.50.100">
    <property type="match status" value="2"/>
</dbReference>
<keyword evidence="3" id="KW-1185">Reference proteome</keyword>
<dbReference type="STRING" id="593133.SAMN04488006_1840"/>
<name>A0A1I6QJY4_9FLAO</name>
<gene>
    <name evidence="2" type="ORF">SAMN04488006_1840</name>
</gene>
<dbReference type="Proteomes" id="UP000199312">
    <property type="component" value="Unassembled WGS sequence"/>
</dbReference>
<proteinExistence type="predicted"/>
<dbReference type="OrthoDB" id="8719578at2"/>
<evidence type="ECO:0000313" key="2">
    <source>
        <dbReference type="EMBL" id="SFS52642.1"/>
    </source>
</evidence>
<dbReference type="InterPro" id="IPR008995">
    <property type="entry name" value="Mo/tungstate-bd_C_term_dom"/>
</dbReference>
<reference evidence="3" key="1">
    <citation type="submission" date="2016-10" db="EMBL/GenBank/DDBJ databases">
        <authorList>
            <person name="Varghese N."/>
            <person name="Submissions S."/>
        </authorList>
    </citation>
    <scope>NUCLEOTIDE SEQUENCE [LARGE SCALE GENOMIC DNA]</scope>
    <source>
        <strain evidence="3">DSM 24450</strain>
    </source>
</reference>
<feature type="domain" description="Transport-associated OB type 1" evidence="1">
    <location>
        <begin position="69"/>
        <end position="129"/>
    </location>
</feature>
<dbReference type="EMBL" id="FOZP01000004">
    <property type="protein sequence ID" value="SFS52642.1"/>
    <property type="molecule type" value="Genomic_DNA"/>
</dbReference>